<accession>A0A1J5PUB5</accession>
<name>A0A1J5PUB5_9ZZZZ</name>
<organism evidence="1">
    <name type="scientific">mine drainage metagenome</name>
    <dbReference type="NCBI Taxonomy" id="410659"/>
    <lineage>
        <taxon>unclassified sequences</taxon>
        <taxon>metagenomes</taxon>
        <taxon>ecological metagenomes</taxon>
    </lineage>
</organism>
<reference evidence="1" key="1">
    <citation type="submission" date="2016-10" db="EMBL/GenBank/DDBJ databases">
        <title>Sequence of Gallionella enrichment culture.</title>
        <authorList>
            <person name="Poehlein A."/>
            <person name="Muehling M."/>
            <person name="Daniel R."/>
        </authorList>
    </citation>
    <scope>NUCLEOTIDE SEQUENCE</scope>
</reference>
<proteinExistence type="predicted"/>
<protein>
    <submittedName>
        <fullName evidence="1">Uncharacterized protein</fullName>
    </submittedName>
</protein>
<evidence type="ECO:0000313" key="1">
    <source>
        <dbReference type="EMBL" id="OIQ75057.1"/>
    </source>
</evidence>
<dbReference type="EMBL" id="MLJW01002291">
    <property type="protein sequence ID" value="OIQ75057.1"/>
    <property type="molecule type" value="Genomic_DNA"/>
</dbReference>
<gene>
    <name evidence="1" type="ORF">GALL_432750</name>
</gene>
<comment type="caution">
    <text evidence="1">The sequence shown here is derived from an EMBL/GenBank/DDBJ whole genome shotgun (WGS) entry which is preliminary data.</text>
</comment>
<sequence>MVPRNIFIAVIGATIMAWSGVSAAAEYRPDEFLGLDLSRAVLSPKPLGPATGFAPGPLDMTVDRGSNGAQARAEPTAEPKIVVQNGGVAHVRAAQPHNMARTQLARRPRSPLDAQAFDARIQVWPCKSGGICNWKR</sequence>
<dbReference type="AlphaFoldDB" id="A0A1J5PUB5"/>